<keyword evidence="12" id="KW-1185">Reference proteome</keyword>
<keyword evidence="5" id="KW-0677">Repeat</keyword>
<proteinExistence type="predicted"/>
<sequence length="440" mass="49138">MATIELDPLTLGLVLQLQLQDLEELAQNIQRKGKGRQGEASDSVAAIEIFRHELSSCAQLLSDKAMCQSIAHAVDMDGDAIRTFVEEEERAISDRELALLLSGVRKPRASGNGTSAPTPSLSDRMFDMIKTLAVRPRGCPASESDTHAESSTWAASRPPQTTTGTCLACCDEFPLFKGVSCMGCSHHYCPDCIESLFRASITDETLFPPKCCGQPISIDLCRHILPVDFRGQFHAKKIEFETPNRTYCSQPSCSTFIPLGAIKGDVGTCVKCSATTCSLCKKPAHSTTDCPDDPAARELMRLAEAEKWRKCSSCSRYVELTIGCNHITCRCGAQFCYECGETWKRCRCELWEEGRLMARANNVVNREPGNRRLDAHGRANLVNRARENLVANHECLHRNWGSRTGRHRCEQCHDMLPNYIYECRQCRILACRRCRYNRLG</sequence>
<dbReference type="InterPro" id="IPR017907">
    <property type="entry name" value="Znf_RING_CS"/>
</dbReference>
<keyword evidence="7" id="KW-0833">Ubl conjugation pathway</keyword>
<evidence type="ECO:0000256" key="6">
    <source>
        <dbReference type="ARBA" id="ARBA00022771"/>
    </source>
</evidence>
<dbReference type="GO" id="GO:0008270">
    <property type="term" value="F:zinc ion binding"/>
    <property type="evidence" value="ECO:0007669"/>
    <property type="project" value="UniProtKB-KW"/>
</dbReference>
<dbReference type="PROSITE" id="PS00518">
    <property type="entry name" value="ZF_RING_1"/>
    <property type="match status" value="1"/>
</dbReference>
<dbReference type="Gene3D" id="3.30.40.10">
    <property type="entry name" value="Zinc/RING finger domain, C3HC4 (zinc finger)"/>
    <property type="match status" value="1"/>
</dbReference>
<name>A0AAV9GBF1_9PEZI</name>
<dbReference type="SUPFAM" id="SSF57850">
    <property type="entry name" value="RING/U-box"/>
    <property type="match status" value="3"/>
</dbReference>
<dbReference type="PANTHER" id="PTHR11685">
    <property type="entry name" value="RBR FAMILY RING FINGER AND IBR DOMAIN-CONTAINING"/>
    <property type="match status" value="1"/>
</dbReference>
<dbReference type="Proteomes" id="UP001321760">
    <property type="component" value="Unassembled WGS sequence"/>
</dbReference>
<dbReference type="GO" id="GO:0016567">
    <property type="term" value="P:protein ubiquitination"/>
    <property type="evidence" value="ECO:0007669"/>
    <property type="project" value="InterPro"/>
</dbReference>
<dbReference type="AlphaFoldDB" id="A0AAV9GBF1"/>
<dbReference type="Gene3D" id="1.20.120.1750">
    <property type="match status" value="1"/>
</dbReference>
<dbReference type="Pfam" id="PF01485">
    <property type="entry name" value="IBR"/>
    <property type="match status" value="2"/>
</dbReference>
<evidence type="ECO:0000256" key="9">
    <source>
        <dbReference type="SAM" id="MobiDB-lite"/>
    </source>
</evidence>
<reference evidence="11" key="1">
    <citation type="journal article" date="2023" name="Mol. Phylogenet. Evol.">
        <title>Genome-scale phylogeny and comparative genomics of the fungal order Sordariales.</title>
        <authorList>
            <person name="Hensen N."/>
            <person name="Bonometti L."/>
            <person name="Westerberg I."/>
            <person name="Brannstrom I.O."/>
            <person name="Guillou S."/>
            <person name="Cros-Aarteil S."/>
            <person name="Calhoun S."/>
            <person name="Haridas S."/>
            <person name="Kuo A."/>
            <person name="Mondo S."/>
            <person name="Pangilinan J."/>
            <person name="Riley R."/>
            <person name="LaButti K."/>
            <person name="Andreopoulos B."/>
            <person name="Lipzen A."/>
            <person name="Chen C."/>
            <person name="Yan M."/>
            <person name="Daum C."/>
            <person name="Ng V."/>
            <person name="Clum A."/>
            <person name="Steindorff A."/>
            <person name="Ohm R.A."/>
            <person name="Martin F."/>
            <person name="Silar P."/>
            <person name="Natvig D.O."/>
            <person name="Lalanne C."/>
            <person name="Gautier V."/>
            <person name="Ament-Velasquez S.L."/>
            <person name="Kruys A."/>
            <person name="Hutchinson M.I."/>
            <person name="Powell A.J."/>
            <person name="Barry K."/>
            <person name="Miller A.N."/>
            <person name="Grigoriev I.V."/>
            <person name="Debuchy R."/>
            <person name="Gladieux P."/>
            <person name="Hiltunen Thoren M."/>
            <person name="Johannesson H."/>
        </authorList>
    </citation>
    <scope>NUCLEOTIDE SEQUENCE</scope>
    <source>
        <strain evidence="11">PSN243</strain>
    </source>
</reference>
<keyword evidence="3" id="KW-0808">Transferase</keyword>
<feature type="region of interest" description="Disordered" evidence="9">
    <location>
        <begin position="137"/>
        <end position="159"/>
    </location>
</feature>
<keyword evidence="8" id="KW-0862">Zinc</keyword>
<evidence type="ECO:0000313" key="11">
    <source>
        <dbReference type="EMBL" id="KAK4445275.1"/>
    </source>
</evidence>
<evidence type="ECO:0000256" key="2">
    <source>
        <dbReference type="ARBA" id="ARBA00012251"/>
    </source>
</evidence>
<dbReference type="CDD" id="cd22584">
    <property type="entry name" value="Rcat_RBR_unk"/>
    <property type="match status" value="1"/>
</dbReference>
<comment type="catalytic activity">
    <reaction evidence="1">
        <text>[E2 ubiquitin-conjugating enzyme]-S-ubiquitinyl-L-cysteine + [acceptor protein]-L-lysine = [E2 ubiquitin-conjugating enzyme]-L-cysteine + [acceptor protein]-N(6)-ubiquitinyl-L-lysine.</text>
        <dbReference type="EC" id="2.3.2.31"/>
    </reaction>
</comment>
<organism evidence="11 12">
    <name type="scientific">Podospora aff. communis PSN243</name>
    <dbReference type="NCBI Taxonomy" id="3040156"/>
    <lineage>
        <taxon>Eukaryota</taxon>
        <taxon>Fungi</taxon>
        <taxon>Dikarya</taxon>
        <taxon>Ascomycota</taxon>
        <taxon>Pezizomycotina</taxon>
        <taxon>Sordariomycetes</taxon>
        <taxon>Sordariomycetidae</taxon>
        <taxon>Sordariales</taxon>
        <taxon>Podosporaceae</taxon>
        <taxon>Podospora</taxon>
    </lineage>
</organism>
<dbReference type="InterPro" id="IPR044066">
    <property type="entry name" value="TRIAD_supradom"/>
</dbReference>
<dbReference type="GO" id="GO:0061630">
    <property type="term" value="F:ubiquitin protein ligase activity"/>
    <property type="evidence" value="ECO:0007669"/>
    <property type="project" value="UniProtKB-EC"/>
</dbReference>
<evidence type="ECO:0000259" key="10">
    <source>
        <dbReference type="PROSITE" id="PS51873"/>
    </source>
</evidence>
<dbReference type="CDD" id="cd20335">
    <property type="entry name" value="BRcat_RBR"/>
    <property type="match status" value="1"/>
</dbReference>
<gene>
    <name evidence="11" type="ORF">QBC34DRAFT_472914</name>
</gene>
<protein>
    <recommendedName>
        <fullName evidence="2">RBR-type E3 ubiquitin transferase</fullName>
        <ecNumber evidence="2">2.3.2.31</ecNumber>
    </recommendedName>
</protein>
<feature type="domain" description="RING-type" evidence="10">
    <location>
        <begin position="162"/>
        <end position="357"/>
    </location>
</feature>
<evidence type="ECO:0000313" key="12">
    <source>
        <dbReference type="Proteomes" id="UP001321760"/>
    </source>
</evidence>
<dbReference type="EC" id="2.3.2.31" evidence="2"/>
<dbReference type="InterPro" id="IPR013083">
    <property type="entry name" value="Znf_RING/FYVE/PHD"/>
</dbReference>
<evidence type="ECO:0000256" key="3">
    <source>
        <dbReference type="ARBA" id="ARBA00022679"/>
    </source>
</evidence>
<accession>A0AAV9GBF1</accession>
<evidence type="ECO:0000256" key="8">
    <source>
        <dbReference type="ARBA" id="ARBA00022833"/>
    </source>
</evidence>
<dbReference type="EMBL" id="MU865967">
    <property type="protein sequence ID" value="KAK4445275.1"/>
    <property type="molecule type" value="Genomic_DNA"/>
</dbReference>
<comment type="caution">
    <text evidence="11">The sequence shown here is derived from an EMBL/GenBank/DDBJ whole genome shotgun (WGS) entry which is preliminary data.</text>
</comment>
<dbReference type="InterPro" id="IPR002867">
    <property type="entry name" value="IBR_dom"/>
</dbReference>
<keyword evidence="4" id="KW-0479">Metal-binding</keyword>
<feature type="compositionally biased region" description="Polar residues" evidence="9">
    <location>
        <begin position="149"/>
        <end position="159"/>
    </location>
</feature>
<evidence type="ECO:0000256" key="5">
    <source>
        <dbReference type="ARBA" id="ARBA00022737"/>
    </source>
</evidence>
<dbReference type="InterPro" id="IPR031127">
    <property type="entry name" value="E3_UB_ligase_RBR"/>
</dbReference>
<evidence type="ECO:0000256" key="4">
    <source>
        <dbReference type="ARBA" id="ARBA00022723"/>
    </source>
</evidence>
<reference evidence="11" key="2">
    <citation type="submission" date="2023-05" db="EMBL/GenBank/DDBJ databases">
        <authorList>
            <consortium name="Lawrence Berkeley National Laboratory"/>
            <person name="Steindorff A."/>
            <person name="Hensen N."/>
            <person name="Bonometti L."/>
            <person name="Westerberg I."/>
            <person name="Brannstrom I.O."/>
            <person name="Guillou S."/>
            <person name="Cros-Aarteil S."/>
            <person name="Calhoun S."/>
            <person name="Haridas S."/>
            <person name="Kuo A."/>
            <person name="Mondo S."/>
            <person name="Pangilinan J."/>
            <person name="Riley R."/>
            <person name="Labutti K."/>
            <person name="Andreopoulos B."/>
            <person name="Lipzen A."/>
            <person name="Chen C."/>
            <person name="Yanf M."/>
            <person name="Daum C."/>
            <person name="Ng V."/>
            <person name="Clum A."/>
            <person name="Ohm R."/>
            <person name="Martin F."/>
            <person name="Silar P."/>
            <person name="Natvig D."/>
            <person name="Lalanne C."/>
            <person name="Gautier V."/>
            <person name="Ament-Velasquez S.L."/>
            <person name="Kruys A."/>
            <person name="Hutchinson M.I."/>
            <person name="Powell A.J."/>
            <person name="Barry K."/>
            <person name="Miller A.N."/>
            <person name="Grigoriev I.V."/>
            <person name="Debuchy R."/>
            <person name="Gladieux P."/>
            <person name="Thoren M.H."/>
            <person name="Johannesson H."/>
        </authorList>
    </citation>
    <scope>NUCLEOTIDE SEQUENCE</scope>
    <source>
        <strain evidence="11">PSN243</strain>
    </source>
</reference>
<dbReference type="PROSITE" id="PS51873">
    <property type="entry name" value="TRIAD"/>
    <property type="match status" value="1"/>
</dbReference>
<evidence type="ECO:0000256" key="7">
    <source>
        <dbReference type="ARBA" id="ARBA00022786"/>
    </source>
</evidence>
<dbReference type="SMART" id="SM00647">
    <property type="entry name" value="IBR"/>
    <property type="match status" value="2"/>
</dbReference>
<evidence type="ECO:0000256" key="1">
    <source>
        <dbReference type="ARBA" id="ARBA00001798"/>
    </source>
</evidence>
<keyword evidence="6" id="KW-0863">Zinc-finger</keyword>